<dbReference type="AlphaFoldDB" id="A0A1W2G8Q4"/>
<dbReference type="GO" id="GO:0030170">
    <property type="term" value="F:pyridoxal phosphate binding"/>
    <property type="evidence" value="ECO:0007669"/>
    <property type="project" value="InterPro"/>
</dbReference>
<evidence type="ECO:0000313" key="9">
    <source>
        <dbReference type="Proteomes" id="UP000192472"/>
    </source>
</evidence>
<sequence length="471" mass="53284">MLDKKSFREEAHKLVDWMADFYDNIETYPVKSKARPGDVIRQLPKNPPIKGESFDQVFKDFESIILPGMTQWQSPNFHAYFPANSSYPSVLGEMLTATLGAQCMIWETSPAAAELEELIINWLKPLMNIPANWTGCIQDTASTATLAAMISAREQKTNWSINQNGFDNQKLRFYCSSETHSSIDKAIKVLGAGAAHLVKVDVDEHLAILPAALEAAIEKDIKDGFTPCAVVAAVGTTGTLAIDPIDTIGDICNKYDVWLHVDAAYAGTALMLPEYHSMIKGIEKAHSLVFNPHKWMFTNFDCTVYYIKDEGTLIKTFEILPEYLKTSTRGHVKDYRDWGVPLGRRFRALKLWFVIRDFGIEGIQTRLREHISYAQWFANQVVENENFELVIEPALNVVCFRMTTPEKAEDQLDQLNAELIGAINDSGEAYLTHTKVNGKYTLRMVIGQTYVQKHHIEKTWRLIQNKANLLN</sequence>
<dbReference type="InterPro" id="IPR015424">
    <property type="entry name" value="PyrdxlP-dep_Trfase"/>
</dbReference>
<dbReference type="Proteomes" id="UP000192472">
    <property type="component" value="Unassembled WGS sequence"/>
</dbReference>
<evidence type="ECO:0000313" key="8">
    <source>
        <dbReference type="EMBL" id="SMD32708.1"/>
    </source>
</evidence>
<dbReference type="Gene3D" id="3.40.640.10">
    <property type="entry name" value="Type I PLP-dependent aspartate aminotransferase-like (Major domain)"/>
    <property type="match status" value="1"/>
</dbReference>
<protein>
    <submittedName>
        <fullName evidence="8">Aromatic-L-amino-acid decarboxylase</fullName>
    </submittedName>
</protein>
<dbReference type="Gene3D" id="1.20.1340.10">
    <property type="entry name" value="dopa decarboxylase, N-terminal domain"/>
    <property type="match status" value="1"/>
</dbReference>
<dbReference type="Gene3D" id="3.90.1150.10">
    <property type="entry name" value="Aspartate Aminotransferase, domain 1"/>
    <property type="match status" value="1"/>
</dbReference>
<dbReference type="OrthoDB" id="9803665at2"/>
<keyword evidence="4 6" id="KW-0663">Pyridoxal phosphate</keyword>
<proteinExistence type="inferred from homology"/>
<organism evidence="8 9">
    <name type="scientific">Reichenbachiella faecimaris</name>
    <dbReference type="NCBI Taxonomy" id="692418"/>
    <lineage>
        <taxon>Bacteria</taxon>
        <taxon>Pseudomonadati</taxon>
        <taxon>Bacteroidota</taxon>
        <taxon>Cytophagia</taxon>
        <taxon>Cytophagales</taxon>
        <taxon>Reichenbachiellaceae</taxon>
        <taxon>Reichenbachiella</taxon>
    </lineage>
</organism>
<dbReference type="GO" id="GO:0005737">
    <property type="term" value="C:cytoplasm"/>
    <property type="evidence" value="ECO:0007669"/>
    <property type="project" value="TreeGrafter"/>
</dbReference>
<dbReference type="InterPro" id="IPR021115">
    <property type="entry name" value="Pyridoxal-P_BS"/>
</dbReference>
<dbReference type="InterPro" id="IPR010977">
    <property type="entry name" value="Aromatic_deC"/>
</dbReference>
<name>A0A1W2G8Q4_REIFA</name>
<dbReference type="InterPro" id="IPR015422">
    <property type="entry name" value="PyrdxlP-dep_Trfase_small"/>
</dbReference>
<feature type="modified residue" description="N6-(pyridoxal phosphate)lysine" evidence="6">
    <location>
        <position position="294"/>
    </location>
</feature>
<comment type="cofactor">
    <cofactor evidence="1 6 7">
        <name>pyridoxal 5'-phosphate</name>
        <dbReference type="ChEBI" id="CHEBI:597326"/>
    </cofactor>
</comment>
<dbReference type="PRINTS" id="PR00800">
    <property type="entry name" value="YHDCRBOXLASE"/>
</dbReference>
<reference evidence="8 9" key="1">
    <citation type="submission" date="2017-04" db="EMBL/GenBank/DDBJ databases">
        <authorList>
            <person name="Afonso C.L."/>
            <person name="Miller P.J."/>
            <person name="Scott M.A."/>
            <person name="Spackman E."/>
            <person name="Goraichik I."/>
            <person name="Dimitrov K.M."/>
            <person name="Suarez D.L."/>
            <person name="Swayne D.E."/>
        </authorList>
    </citation>
    <scope>NUCLEOTIDE SEQUENCE [LARGE SCALE GENOMIC DNA]</scope>
    <source>
        <strain evidence="8 9">DSM 26133</strain>
    </source>
</reference>
<evidence type="ECO:0000256" key="2">
    <source>
        <dbReference type="ARBA" id="ARBA00009533"/>
    </source>
</evidence>
<keyword evidence="9" id="KW-1185">Reference proteome</keyword>
<evidence type="ECO:0000256" key="4">
    <source>
        <dbReference type="ARBA" id="ARBA00022898"/>
    </source>
</evidence>
<gene>
    <name evidence="8" type="ORF">SAMN04488029_1059</name>
</gene>
<dbReference type="PANTHER" id="PTHR11999:SF70">
    <property type="entry name" value="MIP05841P"/>
    <property type="match status" value="1"/>
</dbReference>
<evidence type="ECO:0000256" key="3">
    <source>
        <dbReference type="ARBA" id="ARBA00022793"/>
    </source>
</evidence>
<keyword evidence="5 7" id="KW-0456">Lyase</keyword>
<comment type="similarity">
    <text evidence="2 7">Belongs to the group II decarboxylase family.</text>
</comment>
<accession>A0A1W2G8Q4</accession>
<dbReference type="InterPro" id="IPR015421">
    <property type="entry name" value="PyrdxlP-dep_Trfase_major"/>
</dbReference>
<evidence type="ECO:0000256" key="7">
    <source>
        <dbReference type="RuleBase" id="RU000382"/>
    </source>
</evidence>
<dbReference type="GO" id="GO:0006520">
    <property type="term" value="P:amino acid metabolic process"/>
    <property type="evidence" value="ECO:0007669"/>
    <property type="project" value="InterPro"/>
</dbReference>
<dbReference type="EMBL" id="FWYF01000001">
    <property type="protein sequence ID" value="SMD32708.1"/>
    <property type="molecule type" value="Genomic_DNA"/>
</dbReference>
<dbReference type="STRING" id="692418.SAMN04488029_1059"/>
<dbReference type="PROSITE" id="PS00392">
    <property type="entry name" value="DDC_GAD_HDC_YDC"/>
    <property type="match status" value="1"/>
</dbReference>
<dbReference type="Pfam" id="PF00282">
    <property type="entry name" value="Pyridoxal_deC"/>
    <property type="match status" value="1"/>
</dbReference>
<evidence type="ECO:0000256" key="1">
    <source>
        <dbReference type="ARBA" id="ARBA00001933"/>
    </source>
</evidence>
<keyword evidence="3" id="KW-0210">Decarboxylase</keyword>
<dbReference type="InterPro" id="IPR002129">
    <property type="entry name" value="PyrdxlP-dep_de-COase"/>
</dbReference>
<dbReference type="RefSeq" id="WP_084371356.1">
    <property type="nucleotide sequence ID" value="NZ_FWYF01000001.1"/>
</dbReference>
<evidence type="ECO:0000256" key="5">
    <source>
        <dbReference type="ARBA" id="ARBA00023239"/>
    </source>
</evidence>
<dbReference type="PANTHER" id="PTHR11999">
    <property type="entry name" value="GROUP II PYRIDOXAL-5-PHOSPHATE DECARBOXYLASE"/>
    <property type="match status" value="1"/>
</dbReference>
<dbReference type="SUPFAM" id="SSF53383">
    <property type="entry name" value="PLP-dependent transferases"/>
    <property type="match status" value="1"/>
</dbReference>
<evidence type="ECO:0000256" key="6">
    <source>
        <dbReference type="PIRSR" id="PIRSR602129-50"/>
    </source>
</evidence>
<dbReference type="GO" id="GO:0019752">
    <property type="term" value="P:carboxylic acid metabolic process"/>
    <property type="evidence" value="ECO:0007669"/>
    <property type="project" value="InterPro"/>
</dbReference>
<dbReference type="GO" id="GO:0016831">
    <property type="term" value="F:carboxy-lyase activity"/>
    <property type="evidence" value="ECO:0007669"/>
    <property type="project" value="UniProtKB-KW"/>
</dbReference>